<dbReference type="PROSITE" id="PS00107">
    <property type="entry name" value="PROTEIN_KINASE_ATP"/>
    <property type="match status" value="1"/>
</dbReference>
<dbReference type="OrthoDB" id="504170at2759"/>
<evidence type="ECO:0000313" key="10">
    <source>
        <dbReference type="EMBL" id="KAF0307533.1"/>
    </source>
</evidence>
<protein>
    <submittedName>
        <fullName evidence="10">Myosin light chain kinase family member 4</fullName>
    </submittedName>
</protein>
<dbReference type="InterPro" id="IPR000719">
    <property type="entry name" value="Prot_kinase_dom"/>
</dbReference>
<dbReference type="FunFam" id="1.10.510.10:FF:000594">
    <property type="entry name" value="Myosin light chain kinase isoform-III"/>
    <property type="match status" value="1"/>
</dbReference>
<dbReference type="GO" id="GO:0015074">
    <property type="term" value="P:DNA integration"/>
    <property type="evidence" value="ECO:0007669"/>
    <property type="project" value="InterPro"/>
</dbReference>
<feature type="compositionally biased region" description="Polar residues" evidence="7">
    <location>
        <begin position="905"/>
        <end position="919"/>
    </location>
</feature>
<feature type="domain" description="Integrase catalytic" evidence="9">
    <location>
        <begin position="91"/>
        <end position="247"/>
    </location>
</feature>
<keyword evidence="2" id="KW-0808">Transferase</keyword>
<evidence type="ECO:0000259" key="9">
    <source>
        <dbReference type="PROSITE" id="PS50994"/>
    </source>
</evidence>
<dbReference type="SMART" id="SM00220">
    <property type="entry name" value="S_TKc"/>
    <property type="match status" value="1"/>
</dbReference>
<evidence type="ECO:0000256" key="3">
    <source>
        <dbReference type="ARBA" id="ARBA00022741"/>
    </source>
</evidence>
<proteinExistence type="predicted"/>
<dbReference type="PROSITE" id="PS00108">
    <property type="entry name" value="PROTEIN_KINASE_ST"/>
    <property type="match status" value="1"/>
</dbReference>
<dbReference type="GO" id="GO:0003676">
    <property type="term" value="F:nucleic acid binding"/>
    <property type="evidence" value="ECO:0007669"/>
    <property type="project" value="InterPro"/>
</dbReference>
<accession>A0A6A4WNB2</accession>
<dbReference type="PROSITE" id="PS50011">
    <property type="entry name" value="PROTEIN_KINASE_DOM"/>
    <property type="match status" value="1"/>
</dbReference>
<gene>
    <name evidence="10" type="primary">MYLK4_2</name>
    <name evidence="10" type="ORF">FJT64_021178</name>
</gene>
<sequence length="1145" mass="127191">MTKVRDELSVHGQLLLRGDRLVVPAALRERVLTNAHAGHQGVVRTKQRLRERFWWPRLDRQVRDLLKSCEVCSQHDGHVRRERPPLQPIPLPDGPWQRLMVDVIGPMRGPSSERYGIVLVDMYSRWPEVALCQDATADSICQFLETVFAREGVPLELLSDNGPAFRSGRLAEFLGRMGVKQTFSSPYSPQTNGMVERLNRTVKEAIQSARLAREPRSTFVRKFLGEYRVTVHPATGVSPFVLMRGREARTILDVTPSDVTPSGRAAEDRAVRQHHQSYQETYRARYDRTATAAPRWETGDWVRVRKPGTGRVEGQRSVQVSRRTGPVSYRLATDLTLPFPPRDVTVRRNVEVREKFTMGEEVGRGKFGIVYRCTDKATGRQLAAKFVATPRKDDKRDVEREVEIMNYLQHPGIIQIFDAFDGGKEMTLVMELVEGGELFDRVIEDDYILTEKACAIFMRQVCAGVNFMHQKNVLHLDMKPENILCLSKTGNRIKIIDFGLARRYDPAKKLQVLFGTPEFVAPEVVNFDAIGYPTDMWSVGVIAYVLVSGLSPFMGDTDCETMANVTIAKYDFDDEAFDDVSDECKDFITKILIKDMSKRLTSAQALTHPWLTMRPPQQPMKARSRQASLACPEPHLETAQVNLTQFVERWLEHPTSPYAFSETSGDLALPRAGSAASVGLCSPSRCETLTTPELSSDEESSGDEEPLYRTETRPKPAEHTRVSNIRREESLKRARGRLVQQASKEERYISIDEVKTLKQQGSLDEMVAKVASLPTSRRGSVTQAPPPSRLRAPDSPRPQTPSPLASQPAGTPQRTQRQPSPAHASVCDRVMSEAAAALSDGTLDRQRLSPAPVTAVPAPSPSPGRSRSGAVSPLLAPTGKDSSPAKPTSRSPQPDSGPTLPVPTRSRSQTPSVTVTGAASPTADIERSAAKDTAAATSAEPDKLSVGDGKKPRKSKSKETVKKKSSTKHRPKHELDASRSNSGETTPSQQPKNVRRPREHIVQIEVVGCAGPEQADRPSAPEPALRKLRQALRTLSSGSAQSAPSSPYPSREGSPGCELRPAGLLLRSWHRDRLRDGAGWSGRGPSLMDFVSARLEEAAGCQRREQERFERLLRQRRPLSPPPATRRPAKGPLDWRRLGWSITDW</sequence>
<feature type="region of interest" description="Disordered" evidence="7">
    <location>
        <begin position="677"/>
        <end position="742"/>
    </location>
</feature>
<feature type="binding site" evidence="6">
    <location>
        <position position="392"/>
    </location>
    <ligand>
        <name>ATP</name>
        <dbReference type="ChEBI" id="CHEBI:30616"/>
    </ligand>
</feature>
<dbReference type="Pfam" id="PF00069">
    <property type="entry name" value="Pkinase"/>
    <property type="match status" value="1"/>
</dbReference>
<keyword evidence="11" id="KW-1185">Reference proteome</keyword>
<evidence type="ECO:0000313" key="11">
    <source>
        <dbReference type="Proteomes" id="UP000440578"/>
    </source>
</evidence>
<keyword evidence="1" id="KW-0723">Serine/threonine-protein kinase</keyword>
<dbReference type="Gene3D" id="3.30.420.10">
    <property type="entry name" value="Ribonuclease H-like superfamily/Ribonuclease H"/>
    <property type="match status" value="1"/>
</dbReference>
<keyword evidence="4 10" id="KW-0418">Kinase</keyword>
<dbReference type="GO" id="GO:0043065">
    <property type="term" value="P:positive regulation of apoptotic process"/>
    <property type="evidence" value="ECO:0007669"/>
    <property type="project" value="TreeGrafter"/>
</dbReference>
<dbReference type="InterPro" id="IPR012337">
    <property type="entry name" value="RNaseH-like_sf"/>
</dbReference>
<evidence type="ECO:0000256" key="1">
    <source>
        <dbReference type="ARBA" id="ARBA00022527"/>
    </source>
</evidence>
<dbReference type="FunFam" id="1.10.340.70:FF:000003">
    <property type="entry name" value="Protein CBG25708"/>
    <property type="match status" value="1"/>
</dbReference>
<reference evidence="10 11" key="1">
    <citation type="submission" date="2019-07" db="EMBL/GenBank/DDBJ databases">
        <title>Draft genome assembly of a fouling barnacle, Amphibalanus amphitrite (Darwin, 1854): The first reference genome for Thecostraca.</title>
        <authorList>
            <person name="Kim W."/>
        </authorList>
    </citation>
    <scope>NUCLEOTIDE SEQUENCE [LARGE SCALE GENOMIC DNA]</scope>
    <source>
        <strain evidence="10">SNU_AA5</strain>
        <tissue evidence="10">Soma without cirri and trophi</tissue>
    </source>
</reference>
<dbReference type="SUPFAM" id="SSF53098">
    <property type="entry name" value="Ribonuclease H-like"/>
    <property type="match status" value="1"/>
</dbReference>
<evidence type="ECO:0000256" key="7">
    <source>
        <dbReference type="SAM" id="MobiDB-lite"/>
    </source>
</evidence>
<feature type="compositionally biased region" description="Basic and acidic residues" evidence="7">
    <location>
        <begin position="940"/>
        <end position="950"/>
    </location>
</feature>
<dbReference type="InterPro" id="IPR036397">
    <property type="entry name" value="RNaseH_sf"/>
</dbReference>
<feature type="compositionally biased region" description="Low complexity" evidence="7">
    <location>
        <begin position="849"/>
        <end position="873"/>
    </location>
</feature>
<keyword evidence="5 6" id="KW-0067">ATP-binding</keyword>
<feature type="compositionally biased region" description="Polar residues" evidence="7">
    <location>
        <begin position="802"/>
        <end position="819"/>
    </location>
</feature>
<dbReference type="Gene3D" id="3.30.200.20">
    <property type="entry name" value="Phosphorylase Kinase, domain 1"/>
    <property type="match status" value="1"/>
</dbReference>
<dbReference type="InterPro" id="IPR001584">
    <property type="entry name" value="Integrase_cat-core"/>
</dbReference>
<dbReference type="GO" id="GO:0005524">
    <property type="term" value="F:ATP binding"/>
    <property type="evidence" value="ECO:0007669"/>
    <property type="project" value="UniProtKB-UniRule"/>
</dbReference>
<dbReference type="Proteomes" id="UP000440578">
    <property type="component" value="Unassembled WGS sequence"/>
</dbReference>
<evidence type="ECO:0000256" key="2">
    <source>
        <dbReference type="ARBA" id="ARBA00022679"/>
    </source>
</evidence>
<feature type="compositionally biased region" description="Basic and acidic residues" evidence="7">
    <location>
        <begin position="706"/>
        <end position="732"/>
    </location>
</feature>
<comment type="caution">
    <text evidence="10">The sequence shown here is derived from an EMBL/GenBank/DDBJ whole genome shotgun (WGS) entry which is preliminary data.</text>
</comment>
<dbReference type="InterPro" id="IPR041588">
    <property type="entry name" value="Integrase_H2C2"/>
</dbReference>
<feature type="domain" description="Protein kinase" evidence="8">
    <location>
        <begin position="356"/>
        <end position="611"/>
    </location>
</feature>
<dbReference type="InterPro" id="IPR008271">
    <property type="entry name" value="Ser/Thr_kinase_AS"/>
</dbReference>
<dbReference type="InterPro" id="IPR017441">
    <property type="entry name" value="Protein_kinase_ATP_BS"/>
</dbReference>
<feature type="compositionally biased region" description="Basic residues" evidence="7">
    <location>
        <begin position="963"/>
        <end position="972"/>
    </location>
</feature>
<evidence type="ECO:0000256" key="6">
    <source>
        <dbReference type="PROSITE-ProRule" id="PRU10141"/>
    </source>
</evidence>
<dbReference type="SUPFAM" id="SSF56112">
    <property type="entry name" value="Protein kinase-like (PK-like)"/>
    <property type="match status" value="1"/>
</dbReference>
<evidence type="ECO:0000256" key="4">
    <source>
        <dbReference type="ARBA" id="ARBA00022777"/>
    </source>
</evidence>
<dbReference type="Pfam" id="PF17921">
    <property type="entry name" value="Integrase_H2C2"/>
    <property type="match status" value="1"/>
</dbReference>
<dbReference type="CDD" id="cd14103">
    <property type="entry name" value="STKc_MLCK"/>
    <property type="match status" value="1"/>
</dbReference>
<dbReference type="Gene3D" id="1.10.340.70">
    <property type="match status" value="1"/>
</dbReference>
<dbReference type="PROSITE" id="PS50994">
    <property type="entry name" value="INTEGRASE"/>
    <property type="match status" value="1"/>
</dbReference>
<dbReference type="Pfam" id="PF00665">
    <property type="entry name" value="rve"/>
    <property type="match status" value="1"/>
</dbReference>
<keyword evidence="3 6" id="KW-0547">Nucleotide-binding</keyword>
<dbReference type="PANTHER" id="PTHR24342">
    <property type="entry name" value="SERINE/THREONINE-PROTEIN KINASE 17"/>
    <property type="match status" value="1"/>
</dbReference>
<dbReference type="Gene3D" id="1.10.510.10">
    <property type="entry name" value="Transferase(Phosphotransferase) domain 1"/>
    <property type="match status" value="1"/>
</dbReference>
<evidence type="ECO:0000256" key="5">
    <source>
        <dbReference type="ARBA" id="ARBA00022840"/>
    </source>
</evidence>
<dbReference type="PANTHER" id="PTHR24342:SF20">
    <property type="entry name" value="MYOSIN LIGHT CHAIN KINASE, SMOOTH MUSCLE"/>
    <property type="match status" value="1"/>
</dbReference>
<feature type="compositionally biased region" description="Polar residues" evidence="7">
    <location>
        <begin position="773"/>
        <end position="783"/>
    </location>
</feature>
<feature type="compositionally biased region" description="Polar residues" evidence="7">
    <location>
        <begin position="978"/>
        <end position="992"/>
    </location>
</feature>
<feature type="region of interest" description="Disordered" evidence="7">
    <location>
        <begin position="255"/>
        <end position="275"/>
    </location>
</feature>
<feature type="compositionally biased region" description="Polar residues" evidence="7">
    <location>
        <begin position="885"/>
        <end position="896"/>
    </location>
</feature>
<dbReference type="EMBL" id="VIIS01000565">
    <property type="protein sequence ID" value="KAF0307533.1"/>
    <property type="molecule type" value="Genomic_DNA"/>
</dbReference>
<dbReference type="GO" id="GO:0005634">
    <property type="term" value="C:nucleus"/>
    <property type="evidence" value="ECO:0007669"/>
    <property type="project" value="TreeGrafter"/>
</dbReference>
<name>A0A6A4WNB2_AMPAM</name>
<dbReference type="GO" id="GO:0004674">
    <property type="term" value="F:protein serine/threonine kinase activity"/>
    <property type="evidence" value="ECO:0007669"/>
    <property type="project" value="UniProtKB-KW"/>
</dbReference>
<feature type="compositionally biased region" description="Low complexity" evidence="7">
    <location>
        <begin position="1036"/>
        <end position="1050"/>
    </location>
</feature>
<dbReference type="GO" id="GO:0035556">
    <property type="term" value="P:intracellular signal transduction"/>
    <property type="evidence" value="ECO:0007669"/>
    <property type="project" value="TreeGrafter"/>
</dbReference>
<feature type="compositionally biased region" description="Acidic residues" evidence="7">
    <location>
        <begin position="695"/>
        <end position="705"/>
    </location>
</feature>
<organism evidence="10 11">
    <name type="scientific">Amphibalanus amphitrite</name>
    <name type="common">Striped barnacle</name>
    <name type="synonym">Balanus amphitrite</name>
    <dbReference type="NCBI Taxonomy" id="1232801"/>
    <lineage>
        <taxon>Eukaryota</taxon>
        <taxon>Metazoa</taxon>
        <taxon>Ecdysozoa</taxon>
        <taxon>Arthropoda</taxon>
        <taxon>Crustacea</taxon>
        <taxon>Multicrustacea</taxon>
        <taxon>Cirripedia</taxon>
        <taxon>Thoracica</taxon>
        <taxon>Thoracicalcarea</taxon>
        <taxon>Balanomorpha</taxon>
        <taxon>Balanoidea</taxon>
        <taxon>Balanidae</taxon>
        <taxon>Amphibalaninae</taxon>
        <taxon>Amphibalanus</taxon>
    </lineage>
</organism>
<feature type="region of interest" description="Disordered" evidence="7">
    <location>
        <begin position="771"/>
        <end position="1059"/>
    </location>
</feature>
<dbReference type="FunFam" id="3.30.420.10:FF:000063">
    <property type="entry name" value="Retrovirus-related Pol polyprotein from transposon 297-like Protein"/>
    <property type="match status" value="1"/>
</dbReference>
<dbReference type="AlphaFoldDB" id="A0A6A4WNB2"/>
<dbReference type="InterPro" id="IPR011009">
    <property type="entry name" value="Kinase-like_dom_sf"/>
</dbReference>
<evidence type="ECO:0000259" key="8">
    <source>
        <dbReference type="PROSITE" id="PS50011"/>
    </source>
</evidence>